<dbReference type="HOGENOM" id="CLU_1016291_0_0_1"/>
<dbReference type="InterPro" id="IPR052616">
    <property type="entry name" value="SYO1-like"/>
</dbReference>
<comment type="caution">
    <text evidence="3">The sequence shown here is derived from an EMBL/GenBank/DDBJ whole genome shotgun (WGS) entry which is preliminary data.</text>
</comment>
<accession>M5C166</accession>
<evidence type="ECO:0000313" key="4">
    <source>
        <dbReference type="Proteomes" id="UP000012065"/>
    </source>
</evidence>
<dbReference type="GO" id="GO:0006606">
    <property type="term" value="P:protein import into nucleus"/>
    <property type="evidence" value="ECO:0007669"/>
    <property type="project" value="TreeGrafter"/>
</dbReference>
<dbReference type="Proteomes" id="UP000012065">
    <property type="component" value="Unassembled WGS sequence"/>
</dbReference>
<evidence type="ECO:0000256" key="2">
    <source>
        <dbReference type="SAM" id="MobiDB-lite"/>
    </source>
</evidence>
<gene>
    <name evidence="3" type="primary">heatr3</name>
    <name evidence="3" type="ORF">BN14_06788</name>
</gene>
<name>M5C166_THACB</name>
<evidence type="ECO:0000313" key="3">
    <source>
        <dbReference type="EMBL" id="CCO32725.1"/>
    </source>
</evidence>
<proteinExistence type="inferred from homology"/>
<dbReference type="PANTHER" id="PTHR13347:SF1">
    <property type="entry name" value="HEAT REPEAT-CONTAINING PROTEIN 3"/>
    <property type="match status" value="1"/>
</dbReference>
<dbReference type="GO" id="GO:0051082">
    <property type="term" value="F:unfolded protein binding"/>
    <property type="evidence" value="ECO:0007669"/>
    <property type="project" value="TreeGrafter"/>
</dbReference>
<sequence length="274" mass="30101">MGKVQKKKAMRRHNPMRVPDSHIPKGLDSAASSTQKDKVEAVLPIIQKMNSEDITERTWACAAVSNLIQNDPATRRLLQGKNVVGTLITRLSDSSEEVAAEATGALRNLCIDGGFDICAEMFNKGIMGPLTEFIPKLSTTLQNVLDNSKPPLEKVQELVYEFAENIITILWCLSETSNKALNAINSISLVPFLMAFLINRTKLPRQVVHAAAQCLYVLSEDNPPAIQNIRSESEYIACLVAISTTPQGPNDDEWDIGIRVLACGMLILESNDNP</sequence>
<dbReference type="GO" id="GO:0042273">
    <property type="term" value="P:ribosomal large subunit biogenesis"/>
    <property type="evidence" value="ECO:0007669"/>
    <property type="project" value="TreeGrafter"/>
</dbReference>
<dbReference type="EMBL" id="CAOJ01010315">
    <property type="protein sequence ID" value="CCO32725.1"/>
    <property type="molecule type" value="Genomic_DNA"/>
</dbReference>
<dbReference type="AlphaFoldDB" id="M5C166"/>
<dbReference type="InterPro" id="IPR016024">
    <property type="entry name" value="ARM-type_fold"/>
</dbReference>
<organism evidence="3 4">
    <name type="scientific">Thanatephorus cucumeris (strain AG1-IB / isolate 7/3/14)</name>
    <name type="common">Lettuce bottom rot fungus</name>
    <name type="synonym">Rhizoctonia solani</name>
    <dbReference type="NCBI Taxonomy" id="1108050"/>
    <lineage>
        <taxon>Eukaryota</taxon>
        <taxon>Fungi</taxon>
        <taxon>Dikarya</taxon>
        <taxon>Basidiomycota</taxon>
        <taxon>Agaricomycotina</taxon>
        <taxon>Agaricomycetes</taxon>
        <taxon>Cantharellales</taxon>
        <taxon>Ceratobasidiaceae</taxon>
        <taxon>Rhizoctonia</taxon>
        <taxon>Rhizoctonia solani AG-1</taxon>
    </lineage>
</organism>
<dbReference type="InterPro" id="IPR011989">
    <property type="entry name" value="ARM-like"/>
</dbReference>
<dbReference type="Gene3D" id="1.25.10.10">
    <property type="entry name" value="Leucine-rich Repeat Variant"/>
    <property type="match status" value="1"/>
</dbReference>
<evidence type="ECO:0000256" key="1">
    <source>
        <dbReference type="ARBA" id="ARBA00049983"/>
    </source>
</evidence>
<dbReference type="SUPFAM" id="SSF48371">
    <property type="entry name" value="ARM repeat"/>
    <property type="match status" value="1"/>
</dbReference>
<dbReference type="InterPro" id="IPR000225">
    <property type="entry name" value="Armadillo"/>
</dbReference>
<protein>
    <submittedName>
        <fullName evidence="3">Putative ARM-like repeat-containing protein C1703,03c</fullName>
    </submittedName>
</protein>
<reference evidence="3 4" key="1">
    <citation type="journal article" date="2013" name="J. Biotechnol.">
        <title>Establishment and interpretation of the genome sequence of the phytopathogenic fungus Rhizoctonia solani AG1-IB isolate 7/3/14.</title>
        <authorList>
            <person name="Wibberg D.W."/>
            <person name="Jelonek L.J."/>
            <person name="Rupp O.R."/>
            <person name="Hennig M.H."/>
            <person name="Eikmeyer F.E."/>
            <person name="Goesmann A.G."/>
            <person name="Hartmann A.H."/>
            <person name="Borriss R.B."/>
            <person name="Grosch R.G."/>
            <person name="Puehler A.P."/>
            <person name="Schlueter A.S."/>
        </authorList>
    </citation>
    <scope>NUCLEOTIDE SEQUENCE [LARGE SCALE GENOMIC DNA]</scope>
    <source>
        <strain evidence="4">AG1-IB / isolate 7/3/14</strain>
    </source>
</reference>
<feature type="region of interest" description="Disordered" evidence="2">
    <location>
        <begin position="1"/>
        <end position="35"/>
    </location>
</feature>
<dbReference type="Pfam" id="PF00514">
    <property type="entry name" value="Arm"/>
    <property type="match status" value="1"/>
</dbReference>
<feature type="compositionally biased region" description="Basic residues" evidence="2">
    <location>
        <begin position="1"/>
        <end position="15"/>
    </location>
</feature>
<dbReference type="PANTHER" id="PTHR13347">
    <property type="entry name" value="HEAT REPEAT-CONTAINING PROTEIN 3"/>
    <property type="match status" value="1"/>
</dbReference>
<comment type="similarity">
    <text evidence="1">Belongs to the nuclear import and ribosome assembly adapter family.</text>
</comment>